<proteinExistence type="predicted"/>
<reference evidence="2" key="1">
    <citation type="submission" date="2022-11" db="UniProtKB">
        <authorList>
            <consortium name="WormBaseParasite"/>
        </authorList>
    </citation>
    <scope>IDENTIFICATION</scope>
</reference>
<dbReference type="WBParaSite" id="JU765_v2.g11323.t1">
    <property type="protein sequence ID" value="JU765_v2.g11323.t1"/>
    <property type="gene ID" value="JU765_v2.g11323"/>
</dbReference>
<organism evidence="1 2">
    <name type="scientific">Panagrolaimus sp. JU765</name>
    <dbReference type="NCBI Taxonomy" id="591449"/>
    <lineage>
        <taxon>Eukaryota</taxon>
        <taxon>Metazoa</taxon>
        <taxon>Ecdysozoa</taxon>
        <taxon>Nematoda</taxon>
        <taxon>Chromadorea</taxon>
        <taxon>Rhabditida</taxon>
        <taxon>Tylenchina</taxon>
        <taxon>Panagrolaimomorpha</taxon>
        <taxon>Panagrolaimoidea</taxon>
        <taxon>Panagrolaimidae</taxon>
        <taxon>Panagrolaimus</taxon>
    </lineage>
</organism>
<protein>
    <submittedName>
        <fullName evidence="2">UPAR/Ly6 domain-containing protein</fullName>
    </submittedName>
</protein>
<dbReference type="Proteomes" id="UP000887576">
    <property type="component" value="Unplaced"/>
</dbReference>
<name>A0AC34PZC9_9BILA</name>
<evidence type="ECO:0000313" key="1">
    <source>
        <dbReference type="Proteomes" id="UP000887576"/>
    </source>
</evidence>
<sequence length="211" mass="24451">MSPNVCTTTEMKMKINDEEMICKLYGCYHLKADYHLTFKKDPKLEEFIDKTEIDGNPVDIIVKQCVGDLCNEYATRRTDNLKCYVGKGSDGCDYSEILSEYHIKRPEQCDEGENYCVTKIFYNTSCIFYNCLGIGDEDNYPERFDYYNDTEAEHFRCNTSLCNTEKEESGIIGEISHATMPKMMVFMVWISLLIRMLELEIGDWALLANLT</sequence>
<evidence type="ECO:0000313" key="2">
    <source>
        <dbReference type="WBParaSite" id="JU765_v2.g11323.t1"/>
    </source>
</evidence>
<accession>A0AC34PZC9</accession>